<sequence length="70" mass="7684">MPSNLLLRHPPNSWRGFLLRVVIIAIAAGIVLGVADWFGISLDPMNRMERARPHLGPDSHYAAPTSSPEP</sequence>
<dbReference type="Proteomes" id="UP000236728">
    <property type="component" value="Unassembled WGS sequence"/>
</dbReference>
<proteinExistence type="predicted"/>
<accession>A0A1H5YJY9</accession>
<evidence type="ECO:0000256" key="2">
    <source>
        <dbReference type="SAM" id="Phobius"/>
    </source>
</evidence>
<evidence type="ECO:0000313" key="3">
    <source>
        <dbReference type="EMBL" id="SEG24431.1"/>
    </source>
</evidence>
<gene>
    <name evidence="3" type="ORF">SAMN05421819_2357</name>
</gene>
<keyword evidence="2" id="KW-1133">Transmembrane helix</keyword>
<name>A0A1H5YJY9_9BACT</name>
<dbReference type="AlphaFoldDB" id="A0A1H5YJY9"/>
<feature type="region of interest" description="Disordered" evidence="1">
    <location>
        <begin position="49"/>
        <end position="70"/>
    </location>
</feature>
<protein>
    <submittedName>
        <fullName evidence="3">Uncharacterized protein</fullName>
    </submittedName>
</protein>
<evidence type="ECO:0000313" key="4">
    <source>
        <dbReference type="Proteomes" id="UP000236728"/>
    </source>
</evidence>
<evidence type="ECO:0000256" key="1">
    <source>
        <dbReference type="SAM" id="MobiDB-lite"/>
    </source>
</evidence>
<feature type="transmembrane region" description="Helical" evidence="2">
    <location>
        <begin position="17"/>
        <end position="40"/>
    </location>
</feature>
<dbReference type="EMBL" id="FNVA01000003">
    <property type="protein sequence ID" value="SEG24431.1"/>
    <property type="molecule type" value="Genomic_DNA"/>
</dbReference>
<keyword evidence="2" id="KW-0812">Transmembrane</keyword>
<organism evidence="3 4">
    <name type="scientific">Bryocella elongata</name>
    <dbReference type="NCBI Taxonomy" id="863522"/>
    <lineage>
        <taxon>Bacteria</taxon>
        <taxon>Pseudomonadati</taxon>
        <taxon>Acidobacteriota</taxon>
        <taxon>Terriglobia</taxon>
        <taxon>Terriglobales</taxon>
        <taxon>Acidobacteriaceae</taxon>
        <taxon>Bryocella</taxon>
    </lineage>
</organism>
<keyword evidence="4" id="KW-1185">Reference proteome</keyword>
<keyword evidence="2" id="KW-0472">Membrane</keyword>
<reference evidence="3 4" key="1">
    <citation type="submission" date="2016-10" db="EMBL/GenBank/DDBJ databases">
        <authorList>
            <person name="de Groot N.N."/>
        </authorList>
    </citation>
    <scope>NUCLEOTIDE SEQUENCE [LARGE SCALE GENOMIC DNA]</scope>
    <source>
        <strain evidence="3 4">DSM 22489</strain>
    </source>
</reference>